<keyword evidence="2" id="KW-1185">Reference proteome</keyword>
<organism evidence="1 2">
    <name type="scientific">Rhizobium binae</name>
    <dbReference type="NCBI Taxonomy" id="1138190"/>
    <lineage>
        <taxon>Bacteria</taxon>
        <taxon>Pseudomonadati</taxon>
        <taxon>Pseudomonadota</taxon>
        <taxon>Alphaproteobacteria</taxon>
        <taxon>Hyphomicrobiales</taxon>
        <taxon>Rhizobiaceae</taxon>
        <taxon>Rhizobium/Agrobacterium group</taxon>
        <taxon>Rhizobium</taxon>
    </lineage>
</organism>
<accession>A0ABV2MKA1</accession>
<proteinExistence type="predicted"/>
<dbReference type="Proteomes" id="UP001549077">
    <property type="component" value="Unassembled WGS sequence"/>
</dbReference>
<dbReference type="PANTHER" id="PTHR37957:SF1">
    <property type="entry name" value="PHYTASE-LIKE DOMAIN-CONTAINING PROTEIN"/>
    <property type="match status" value="1"/>
</dbReference>
<evidence type="ECO:0008006" key="3">
    <source>
        <dbReference type="Google" id="ProtNLM"/>
    </source>
</evidence>
<sequence length="170" mass="18205">MRPPPPNDAADPDHLKLVHEYLVPLPVFKDAKDKTVIAAQSEIVALSDKTFLMLARDSGNGQGMKGDTSLYRKVNIVDLSAATDIAGSDFDADKPIAPKGVVDPALTPATLTPFIDLNDKAELARFGLHNGAPNARTTSLKNGRPWGLQAFSIRTCRMTISCSSPMTTTS</sequence>
<reference evidence="1 2" key="1">
    <citation type="submission" date="2024-06" db="EMBL/GenBank/DDBJ databases">
        <title>Genomic Encyclopedia of Type Strains, Phase IV (KMG-IV): sequencing the most valuable type-strain genomes for metagenomic binning, comparative biology and taxonomic classification.</title>
        <authorList>
            <person name="Goeker M."/>
        </authorList>
    </citation>
    <scope>NUCLEOTIDE SEQUENCE [LARGE SCALE GENOMIC DNA]</scope>
    <source>
        <strain evidence="1 2">DSM 29288</strain>
    </source>
</reference>
<gene>
    <name evidence="1" type="ORF">ABID08_003328</name>
</gene>
<dbReference type="EMBL" id="JBEPMY010000008">
    <property type="protein sequence ID" value="MET3755957.1"/>
    <property type="molecule type" value="Genomic_DNA"/>
</dbReference>
<protein>
    <recommendedName>
        <fullName evidence="3">Phytase-like domain-containing protein</fullName>
    </recommendedName>
</protein>
<dbReference type="PANTHER" id="PTHR37957">
    <property type="entry name" value="BLR7070 PROTEIN"/>
    <property type="match status" value="1"/>
</dbReference>
<name>A0ABV2MKA1_9HYPH</name>
<evidence type="ECO:0000313" key="2">
    <source>
        <dbReference type="Proteomes" id="UP001549077"/>
    </source>
</evidence>
<comment type="caution">
    <text evidence="1">The sequence shown here is derived from an EMBL/GenBank/DDBJ whole genome shotgun (WGS) entry which is preliminary data.</text>
</comment>
<evidence type="ECO:0000313" key="1">
    <source>
        <dbReference type="EMBL" id="MET3755957.1"/>
    </source>
</evidence>